<comment type="subcellular location">
    <subcellularLocation>
        <location evidence="1">Membrane</location>
        <topology evidence="1">Multi-pass membrane protein</topology>
    </subcellularLocation>
</comment>
<evidence type="ECO:0000313" key="6">
    <source>
        <dbReference type="Proteomes" id="UP000092445"/>
    </source>
</evidence>
<reference evidence="5" key="2">
    <citation type="submission" date="2020-05" db="UniProtKB">
        <authorList>
            <consortium name="EnsemblMetazoa"/>
        </authorList>
    </citation>
    <scope>IDENTIFICATION</scope>
    <source>
        <strain evidence="5">IAEA</strain>
    </source>
</reference>
<dbReference type="Gene3D" id="1.20.120.350">
    <property type="entry name" value="Voltage-gated potassium channels. Chain C"/>
    <property type="match status" value="1"/>
</dbReference>
<organism evidence="5 6">
    <name type="scientific">Glossina pallidipes</name>
    <name type="common">Tsetse fly</name>
    <dbReference type="NCBI Taxonomy" id="7398"/>
    <lineage>
        <taxon>Eukaryota</taxon>
        <taxon>Metazoa</taxon>
        <taxon>Ecdysozoa</taxon>
        <taxon>Arthropoda</taxon>
        <taxon>Hexapoda</taxon>
        <taxon>Insecta</taxon>
        <taxon>Pterygota</taxon>
        <taxon>Neoptera</taxon>
        <taxon>Endopterygota</taxon>
        <taxon>Diptera</taxon>
        <taxon>Brachycera</taxon>
        <taxon>Muscomorpha</taxon>
        <taxon>Hippoboscoidea</taxon>
        <taxon>Glossinidae</taxon>
        <taxon>Glossina</taxon>
    </lineage>
</organism>
<evidence type="ECO:0000256" key="1">
    <source>
        <dbReference type="ARBA" id="ARBA00004141"/>
    </source>
</evidence>
<keyword evidence="4" id="KW-0472">Membrane</keyword>
<dbReference type="EnsemblMetazoa" id="GPAI031086-RA">
    <property type="protein sequence ID" value="GPAI031086-PA"/>
    <property type="gene ID" value="GPAI031086"/>
</dbReference>
<dbReference type="InterPro" id="IPR027359">
    <property type="entry name" value="Volt_channel_dom_sf"/>
</dbReference>
<keyword evidence="6" id="KW-1185">Reference proteome</keyword>
<evidence type="ECO:0000256" key="3">
    <source>
        <dbReference type="ARBA" id="ARBA00022989"/>
    </source>
</evidence>
<dbReference type="STRING" id="7398.A0A1B0A0Y3"/>
<keyword evidence="2" id="KW-0812">Transmembrane</keyword>
<reference evidence="6" key="1">
    <citation type="submission" date="2014-03" db="EMBL/GenBank/DDBJ databases">
        <authorList>
            <person name="Aksoy S."/>
            <person name="Warren W."/>
            <person name="Wilson R.K."/>
        </authorList>
    </citation>
    <scope>NUCLEOTIDE SEQUENCE [LARGE SCALE GENOMIC DNA]</scope>
    <source>
        <strain evidence="6">IAEA</strain>
    </source>
</reference>
<evidence type="ECO:0000313" key="5">
    <source>
        <dbReference type="EnsemblMetazoa" id="GPAI031086-PA"/>
    </source>
</evidence>
<dbReference type="VEuPathDB" id="VectorBase:GPAI031086"/>
<evidence type="ECO:0000256" key="2">
    <source>
        <dbReference type="ARBA" id="ARBA00022692"/>
    </source>
</evidence>
<dbReference type="Proteomes" id="UP000092445">
    <property type="component" value="Unassembled WGS sequence"/>
</dbReference>
<name>A0A1B0A0Y3_GLOPL</name>
<protein>
    <submittedName>
        <fullName evidence="5">Uncharacterized protein</fullName>
    </submittedName>
</protein>
<proteinExistence type="predicted"/>
<accession>A0A1B0A0Y3</accession>
<keyword evidence="3" id="KW-1133">Transmembrane helix</keyword>
<dbReference type="AlphaFoldDB" id="A0A1B0A0Y3"/>
<sequence length="80" mass="9209">MFSDDRPSLRIGRTCQQLLEILELSFNNNANILKCYYKISTLYHNQGDMYEKSLKYINMGFTGMFSVETVLKIIGFGVKG</sequence>
<dbReference type="GO" id="GO:0016020">
    <property type="term" value="C:membrane"/>
    <property type="evidence" value="ECO:0007669"/>
    <property type="project" value="UniProtKB-SubCell"/>
</dbReference>
<evidence type="ECO:0000256" key="4">
    <source>
        <dbReference type="ARBA" id="ARBA00023136"/>
    </source>
</evidence>